<dbReference type="PANTHER" id="PTHR46484">
    <property type="entry name" value="SI:CH211-171H4.5-RELATED"/>
    <property type="match status" value="1"/>
</dbReference>
<dbReference type="SMART" id="SM00408">
    <property type="entry name" value="IGc2"/>
    <property type="match status" value="1"/>
</dbReference>
<dbReference type="SUPFAM" id="SSF48726">
    <property type="entry name" value="Immunoglobulin"/>
    <property type="match status" value="2"/>
</dbReference>
<dbReference type="Gene3D" id="2.60.40.10">
    <property type="entry name" value="Immunoglobulins"/>
    <property type="match status" value="3"/>
</dbReference>
<dbReference type="Pfam" id="PF13895">
    <property type="entry name" value="Ig_2"/>
    <property type="match status" value="1"/>
</dbReference>
<dbReference type="OrthoDB" id="10039395at2759"/>
<keyword evidence="4" id="KW-0812">Transmembrane</keyword>
<sequence>MGVGLAVVILLTALMQGVFCQIWGVTLPKSIMGLSDSCVTVPCRFQIPNNEEANILNCSDGGIWRKGSMAGPFVFNARTPHSNTIQGLILGDLTKKDCTTVFHSFSENYSDKYFFRLDCSNHVKFNFVDGVIITSLPEPPSPLLTTVNQVLEGAQVRLQCSLPVPCPALPPSVTWLPRDSGQEQTQMQQSVEDGQTIMTSTLTFIASAEHHKQNISCSVSYPLTKGGSSQPSSATQSLDVLYAPRVPVATLVTSGPVSEGGAVTFTCWSDANPPVSLYTWYRADSGKLTKKGEGETLVLQVHQNDSGQYLCEAQSPRGSQRSRPVSLEVNATTGSSESGVMIPYIICGVLLVLCIMTVAVDVYKYQSISRRLKQIELKGEQTYSDLRTCSVTADYDQLQPRKPKTMPSPDVSDYENTIALEANFKNQPAT</sequence>
<gene>
    <name evidence="7" type="ORF">PFLUV_G00159790</name>
</gene>
<feature type="chain" id="PRO_5025677087" description="Ig-like domain-containing protein" evidence="5">
    <location>
        <begin position="21"/>
        <end position="430"/>
    </location>
</feature>
<dbReference type="EMBL" id="VHII01000013">
    <property type="protein sequence ID" value="KAF1381995.1"/>
    <property type="molecule type" value="Genomic_DNA"/>
</dbReference>
<evidence type="ECO:0000256" key="1">
    <source>
        <dbReference type="ARBA" id="ARBA00004167"/>
    </source>
</evidence>
<reference evidence="7 8" key="1">
    <citation type="submission" date="2019-06" db="EMBL/GenBank/DDBJ databases">
        <title>A chromosome-scale genome assembly of the European perch, Perca fluviatilis.</title>
        <authorList>
            <person name="Roques C."/>
            <person name="Zahm M."/>
            <person name="Cabau C."/>
            <person name="Klopp C."/>
            <person name="Bouchez O."/>
            <person name="Donnadieu C."/>
            <person name="Kuhl H."/>
            <person name="Gislard M."/>
            <person name="Guendouz S."/>
            <person name="Journot L."/>
            <person name="Haffray P."/>
            <person name="Bestin A."/>
            <person name="Morvezen R."/>
            <person name="Feron R."/>
            <person name="Wen M."/>
            <person name="Jouanno E."/>
            <person name="Herpin A."/>
            <person name="Schartl M."/>
            <person name="Postlethwait J."/>
            <person name="Schaerlinger B."/>
            <person name="Chardard D."/>
            <person name="Lecocq T."/>
            <person name="Poncet C."/>
            <person name="Jaffrelo L."/>
            <person name="Lampietro C."/>
            <person name="Guiguen Y."/>
        </authorList>
    </citation>
    <scope>NUCLEOTIDE SEQUENCE [LARGE SCALE GENOMIC DNA]</scope>
    <source>
        <tissue evidence="7">Blood</tissue>
    </source>
</reference>
<dbReference type="PANTHER" id="PTHR46484:SF8">
    <property type="entry name" value="B-CELL RECEPTOR CD22-LIKE-RELATED"/>
    <property type="match status" value="1"/>
</dbReference>
<dbReference type="SMART" id="SM00409">
    <property type="entry name" value="IG"/>
    <property type="match status" value="2"/>
</dbReference>
<feature type="transmembrane region" description="Helical" evidence="4">
    <location>
        <begin position="341"/>
        <end position="363"/>
    </location>
</feature>
<dbReference type="PROSITE" id="PS50835">
    <property type="entry name" value="IG_LIKE"/>
    <property type="match status" value="2"/>
</dbReference>
<evidence type="ECO:0000313" key="7">
    <source>
        <dbReference type="EMBL" id="KAF1381995.1"/>
    </source>
</evidence>
<organism evidence="7 8">
    <name type="scientific">Perca fluviatilis</name>
    <name type="common">European perch</name>
    <dbReference type="NCBI Taxonomy" id="8168"/>
    <lineage>
        <taxon>Eukaryota</taxon>
        <taxon>Metazoa</taxon>
        <taxon>Chordata</taxon>
        <taxon>Craniata</taxon>
        <taxon>Vertebrata</taxon>
        <taxon>Euteleostomi</taxon>
        <taxon>Actinopterygii</taxon>
        <taxon>Neopterygii</taxon>
        <taxon>Teleostei</taxon>
        <taxon>Neoteleostei</taxon>
        <taxon>Acanthomorphata</taxon>
        <taxon>Eupercaria</taxon>
        <taxon>Perciformes</taxon>
        <taxon>Percoidei</taxon>
        <taxon>Percidae</taxon>
        <taxon>Percinae</taxon>
        <taxon>Perca</taxon>
    </lineage>
</organism>
<dbReference type="InterPro" id="IPR007110">
    <property type="entry name" value="Ig-like_dom"/>
</dbReference>
<proteinExistence type="predicted"/>
<keyword evidence="4" id="KW-1133">Transmembrane helix</keyword>
<keyword evidence="2 4" id="KW-0472">Membrane</keyword>
<evidence type="ECO:0000256" key="5">
    <source>
        <dbReference type="SAM" id="SignalP"/>
    </source>
</evidence>
<feature type="domain" description="Ig-like" evidence="6">
    <location>
        <begin position="244"/>
        <end position="326"/>
    </location>
</feature>
<dbReference type="InterPro" id="IPR013783">
    <property type="entry name" value="Ig-like_fold"/>
</dbReference>
<keyword evidence="8" id="KW-1185">Reference proteome</keyword>
<dbReference type="Pfam" id="PF08205">
    <property type="entry name" value="C2-set_2"/>
    <property type="match status" value="1"/>
</dbReference>
<dbReference type="InterPro" id="IPR003599">
    <property type="entry name" value="Ig_sub"/>
</dbReference>
<keyword evidence="5" id="KW-0732">Signal</keyword>
<evidence type="ECO:0000256" key="4">
    <source>
        <dbReference type="SAM" id="Phobius"/>
    </source>
</evidence>
<accession>A0A6A5ETG2</accession>
<evidence type="ECO:0000256" key="2">
    <source>
        <dbReference type="ARBA" id="ARBA00023136"/>
    </source>
</evidence>
<dbReference type="Proteomes" id="UP000465112">
    <property type="component" value="Chromosome 13"/>
</dbReference>
<evidence type="ECO:0000259" key="6">
    <source>
        <dbReference type="PROSITE" id="PS50835"/>
    </source>
</evidence>
<dbReference type="GO" id="GO:0016020">
    <property type="term" value="C:membrane"/>
    <property type="evidence" value="ECO:0007669"/>
    <property type="project" value="UniProtKB-SubCell"/>
</dbReference>
<protein>
    <recommendedName>
        <fullName evidence="6">Ig-like domain-containing protein</fullName>
    </recommendedName>
</protein>
<dbReference type="InterPro" id="IPR003598">
    <property type="entry name" value="Ig_sub2"/>
</dbReference>
<evidence type="ECO:0000256" key="3">
    <source>
        <dbReference type="ARBA" id="ARBA00023157"/>
    </source>
</evidence>
<comment type="caution">
    <text evidence="7">The sequence shown here is derived from an EMBL/GenBank/DDBJ whole genome shotgun (WGS) entry which is preliminary data.</text>
</comment>
<dbReference type="InterPro" id="IPR036179">
    <property type="entry name" value="Ig-like_dom_sf"/>
</dbReference>
<keyword evidence="3" id="KW-1015">Disulfide bond</keyword>
<feature type="domain" description="Ig-like" evidence="6">
    <location>
        <begin position="142"/>
        <end position="235"/>
    </location>
</feature>
<dbReference type="InterPro" id="IPR013162">
    <property type="entry name" value="CD80_C2-set"/>
</dbReference>
<name>A0A6A5ETG2_PERFL</name>
<feature type="signal peptide" evidence="5">
    <location>
        <begin position="1"/>
        <end position="20"/>
    </location>
</feature>
<dbReference type="AlphaFoldDB" id="A0A6A5ETG2"/>
<evidence type="ECO:0000313" key="8">
    <source>
        <dbReference type="Proteomes" id="UP000465112"/>
    </source>
</evidence>
<comment type="subcellular location">
    <subcellularLocation>
        <location evidence="1">Membrane</location>
        <topology evidence="1">Single-pass membrane protein</topology>
    </subcellularLocation>
</comment>